<dbReference type="PROSITE" id="PS51379">
    <property type="entry name" value="4FE4S_FER_2"/>
    <property type="match status" value="1"/>
</dbReference>
<comment type="subcellular location">
    <subcellularLocation>
        <location evidence="9">Cytoplasm</location>
    </subcellularLocation>
</comment>
<evidence type="ECO:0000256" key="3">
    <source>
        <dbReference type="ARBA" id="ARBA00022694"/>
    </source>
</evidence>
<keyword evidence="6 9" id="KW-0560">Oxidoreductase</keyword>
<feature type="binding site" evidence="9">
    <location>
        <position position="225"/>
    </location>
    <ligand>
        <name>[4Fe-4S] cluster</name>
        <dbReference type="ChEBI" id="CHEBI:49883"/>
        <label>2</label>
    </ligand>
</feature>
<evidence type="ECO:0000259" key="10">
    <source>
        <dbReference type="PROSITE" id="PS51379"/>
    </source>
</evidence>
<dbReference type="GO" id="GO:0052693">
    <property type="term" value="F:epoxyqueuosine reductase activity"/>
    <property type="evidence" value="ECO:0007669"/>
    <property type="project" value="UniProtKB-UniRule"/>
</dbReference>
<dbReference type="InterPro" id="IPR013542">
    <property type="entry name" value="QueG_DUF1730"/>
</dbReference>
<feature type="binding site" evidence="9">
    <location>
        <position position="234"/>
    </location>
    <ligand>
        <name>tRNA</name>
        <dbReference type="ChEBI" id="CHEBI:17843"/>
    </ligand>
</feature>
<comment type="cofactor">
    <cofactor evidence="9">
        <name>cob(II)alamin</name>
        <dbReference type="ChEBI" id="CHEBI:16304"/>
    </cofactor>
</comment>
<feature type="binding site" evidence="9">
    <location>
        <position position="145"/>
    </location>
    <ligand>
        <name>cob(II)alamin</name>
        <dbReference type="ChEBI" id="CHEBI:16304"/>
    </ligand>
</feature>
<comment type="pathway">
    <text evidence="9">tRNA modification; tRNA-queuosine biosynthesis.</text>
</comment>
<dbReference type="InterPro" id="IPR004453">
    <property type="entry name" value="QueG"/>
</dbReference>
<evidence type="ECO:0000256" key="9">
    <source>
        <dbReference type="HAMAP-Rule" id="MF_00916"/>
    </source>
</evidence>
<dbReference type="SUPFAM" id="SSF48371">
    <property type="entry name" value="ARM repeat"/>
    <property type="match status" value="1"/>
</dbReference>
<feature type="binding site" evidence="9">
    <location>
        <position position="209"/>
    </location>
    <ligand>
        <name>[4Fe-4S] cluster</name>
        <dbReference type="ChEBI" id="CHEBI:49883"/>
        <label>2</label>
    </ligand>
</feature>
<gene>
    <name evidence="9 11" type="primary">queG</name>
    <name evidence="11" type="ORF">GJ689_22740</name>
</gene>
<dbReference type="Gene3D" id="1.25.10.10">
    <property type="entry name" value="Leucine-rich Repeat Variant"/>
    <property type="match status" value="1"/>
</dbReference>
<keyword evidence="5 9" id="KW-0671">Queuosine biosynthesis</keyword>
<dbReference type="SUPFAM" id="SSF46548">
    <property type="entry name" value="alpha-helical ferredoxin"/>
    <property type="match status" value="1"/>
</dbReference>
<keyword evidence="3 9" id="KW-0819">tRNA processing</keyword>
<name>A0A9X4XPM8_9BRAD</name>
<dbReference type="GO" id="GO:0005737">
    <property type="term" value="C:cytoplasm"/>
    <property type="evidence" value="ECO:0007669"/>
    <property type="project" value="UniProtKB-SubCell"/>
</dbReference>
<comment type="cofactor">
    <cofactor evidence="9">
        <name>[4Fe-4S] cluster</name>
        <dbReference type="ChEBI" id="CHEBI:49883"/>
    </cofactor>
    <text evidence="9">Binds 2 [4Fe-4S] clusters per monomer.</text>
</comment>
<feature type="domain" description="4Fe-4S ferredoxin-type" evidence="10">
    <location>
        <begin position="189"/>
        <end position="219"/>
    </location>
</feature>
<dbReference type="AlphaFoldDB" id="A0A9X4XPM8"/>
<dbReference type="GO" id="GO:0051539">
    <property type="term" value="F:4 iron, 4 sulfur cluster binding"/>
    <property type="evidence" value="ECO:0007669"/>
    <property type="project" value="UniProtKB-KW"/>
</dbReference>
<feature type="binding site" evidence="9">
    <location>
        <position position="227"/>
    </location>
    <ligand>
        <name>cob(II)alamin</name>
        <dbReference type="ChEBI" id="CHEBI:16304"/>
    </ligand>
</feature>
<keyword evidence="9" id="KW-0846">Cobalamin</keyword>
<feature type="binding site" evidence="9">
    <location>
        <position position="180"/>
    </location>
    <ligand>
        <name>cob(II)alamin</name>
        <dbReference type="ChEBI" id="CHEBI:16304"/>
    </ligand>
</feature>
<comment type="similarity">
    <text evidence="9">Belongs to the QueG family.</text>
</comment>
<dbReference type="EMBL" id="WNKV01000022">
    <property type="protein sequence ID" value="MTW19018.1"/>
    <property type="molecule type" value="Genomic_DNA"/>
</dbReference>
<keyword evidence="9" id="KW-0170">Cobalt</keyword>
<evidence type="ECO:0000256" key="5">
    <source>
        <dbReference type="ARBA" id="ARBA00022785"/>
    </source>
</evidence>
<proteinExistence type="inferred from homology"/>
<comment type="catalytic activity">
    <reaction evidence="9">
        <text>epoxyqueuosine(34) in tRNA + AH2 = queuosine(34) in tRNA + A + H2O</text>
        <dbReference type="Rhea" id="RHEA:32159"/>
        <dbReference type="Rhea" id="RHEA-COMP:18571"/>
        <dbReference type="Rhea" id="RHEA-COMP:18582"/>
        <dbReference type="ChEBI" id="CHEBI:13193"/>
        <dbReference type="ChEBI" id="CHEBI:15377"/>
        <dbReference type="ChEBI" id="CHEBI:17499"/>
        <dbReference type="ChEBI" id="CHEBI:194431"/>
        <dbReference type="ChEBI" id="CHEBI:194443"/>
        <dbReference type="EC" id="1.17.99.6"/>
    </reaction>
</comment>
<dbReference type="GO" id="GO:0046872">
    <property type="term" value="F:metal ion binding"/>
    <property type="evidence" value="ECO:0007669"/>
    <property type="project" value="UniProtKB-KW"/>
</dbReference>
<dbReference type="HAMAP" id="MF_00916">
    <property type="entry name" value="QueG"/>
    <property type="match status" value="1"/>
</dbReference>
<feature type="binding site" evidence="9">
    <location>
        <begin position="252"/>
        <end position="253"/>
    </location>
    <ligand>
        <name>cob(II)alamin</name>
        <dbReference type="ChEBI" id="CHEBI:16304"/>
    </ligand>
</feature>
<evidence type="ECO:0000256" key="1">
    <source>
        <dbReference type="ARBA" id="ARBA00022485"/>
    </source>
</evidence>
<dbReference type="PROSITE" id="PS00198">
    <property type="entry name" value="4FE4S_FER_1"/>
    <property type="match status" value="1"/>
</dbReference>
<evidence type="ECO:0000256" key="4">
    <source>
        <dbReference type="ARBA" id="ARBA00022723"/>
    </source>
</evidence>
<accession>A0A9X4XPM8</accession>
<dbReference type="InterPro" id="IPR017896">
    <property type="entry name" value="4Fe4S_Fe-S-bd"/>
</dbReference>
<comment type="caution">
    <text evidence="11">The sequence shown here is derived from an EMBL/GenBank/DDBJ whole genome shotgun (WGS) entry which is preliminary data.</text>
</comment>
<feature type="binding site" evidence="9">
    <location>
        <position position="255"/>
    </location>
    <ligand>
        <name>[4Fe-4S] cluster</name>
        <dbReference type="ChEBI" id="CHEBI:49883"/>
        <label>2</label>
    </ligand>
</feature>
<reference evidence="11 12" key="1">
    <citation type="submission" date="2019-11" db="EMBL/GenBank/DDBJ databases">
        <title>Whole-genome sequence of Rhodoplanes serenus DSM 18633, type strain.</title>
        <authorList>
            <person name="Kyndt J.A."/>
            <person name="Meyer T.E."/>
        </authorList>
    </citation>
    <scope>NUCLEOTIDE SEQUENCE [LARGE SCALE GENOMIC DNA]</scope>
    <source>
        <strain evidence="11 12">DSM 18633</strain>
    </source>
</reference>
<comment type="caution">
    <text evidence="9">Lacks conserved residue(s) required for the propagation of feature annotation.</text>
</comment>
<dbReference type="PANTHER" id="PTHR30002:SF4">
    <property type="entry name" value="EPOXYQUEUOSINE REDUCTASE"/>
    <property type="match status" value="1"/>
</dbReference>
<keyword evidence="7 9" id="KW-0408">Iron</keyword>
<sequence>MTGPPAPDSSATDPSALVTALRAEATALGFDAVAIAAPDALGRAAERLADFLAAGHHGDMDWLADRPERRASPRGLWPEVRSVVMLGVNYGPADDPRTATARRDRAAVSVYAQGDDYHEVIKPRLKALARWLVATAGGDVKVFVDTAAVMEKPLAAAAGLGWQGKHTNLVSRDFGSWLFLGAVFTTLPLPPDMPAADHCGSCRACLDACPTAAFPAPYRLDARRCISYLTIEHKGPIPRDLRPAIGNRVYGCDDCLAACPWNKFAKAGRDAKLAARQELTAPALADLAGLDDAAFRALFRKTAVKRVGRDRFVRNVLVAIGNSGDPSLADAAAARLADASPLVRGAAVWALARLLPTTDFSILADRHAAGETDPQVREEWTTAMSPSATLLPLPACGER</sequence>
<dbReference type="Pfam" id="PF13484">
    <property type="entry name" value="Fer4_16"/>
    <property type="match status" value="1"/>
</dbReference>
<comment type="function">
    <text evidence="9">Catalyzes the conversion of epoxyqueuosine (oQ) to queuosine (Q), which is a hypermodified base found in the wobble positions of tRNA(Asp), tRNA(Asn), tRNA(His) and tRNA(Tyr).</text>
</comment>
<feature type="binding site" evidence="9">
    <location>
        <position position="202"/>
    </location>
    <ligand>
        <name>[4Fe-4S] cluster</name>
        <dbReference type="ChEBI" id="CHEBI:49883"/>
        <label>1</label>
    </ligand>
</feature>
<dbReference type="NCBIfam" id="TIGR00276">
    <property type="entry name" value="tRNA epoxyqueuosine(34) reductase QueG"/>
    <property type="match status" value="1"/>
</dbReference>
<evidence type="ECO:0000256" key="2">
    <source>
        <dbReference type="ARBA" id="ARBA00022490"/>
    </source>
</evidence>
<organism evidence="11 12">
    <name type="scientific">Rhodoplanes serenus</name>
    <dbReference type="NCBI Taxonomy" id="200615"/>
    <lineage>
        <taxon>Bacteria</taxon>
        <taxon>Pseudomonadati</taxon>
        <taxon>Pseudomonadota</taxon>
        <taxon>Alphaproteobacteria</taxon>
        <taxon>Hyphomicrobiales</taxon>
        <taxon>Nitrobacteraceae</taxon>
        <taxon>Rhodoplanes</taxon>
    </lineage>
</organism>
<dbReference type="GO" id="GO:0031419">
    <property type="term" value="F:cobalamin binding"/>
    <property type="evidence" value="ECO:0007669"/>
    <property type="project" value="UniProtKB-KW"/>
</dbReference>
<dbReference type="Proteomes" id="UP000438991">
    <property type="component" value="Unassembled WGS sequence"/>
</dbReference>
<keyword evidence="1 9" id="KW-0004">4Fe-4S</keyword>
<feature type="binding site" evidence="9">
    <location>
        <position position="169"/>
    </location>
    <ligand>
        <name>cob(II)alamin</name>
        <dbReference type="ChEBI" id="CHEBI:16304"/>
    </ligand>
</feature>
<feature type="binding site" evidence="9">
    <location>
        <position position="70"/>
    </location>
    <ligand>
        <name>cob(II)alamin</name>
        <dbReference type="ChEBI" id="CHEBI:16304"/>
    </ligand>
</feature>
<keyword evidence="8 9" id="KW-0411">Iron-sulfur</keyword>
<evidence type="ECO:0000256" key="8">
    <source>
        <dbReference type="ARBA" id="ARBA00023014"/>
    </source>
</evidence>
<keyword evidence="4 9" id="KW-0479">Metal-binding</keyword>
<feature type="binding site" evidence="9">
    <location>
        <position position="252"/>
    </location>
    <ligand>
        <name>[4Fe-4S] cluster</name>
        <dbReference type="ChEBI" id="CHEBI:49883"/>
        <label>2</label>
    </ligand>
</feature>
<dbReference type="Gene3D" id="3.30.70.20">
    <property type="match status" value="1"/>
</dbReference>
<feature type="active site" description="Proton donor" evidence="9">
    <location>
        <position position="145"/>
    </location>
</feature>
<dbReference type="GO" id="GO:0008616">
    <property type="term" value="P:tRNA queuosine(34) biosynthetic process"/>
    <property type="evidence" value="ECO:0007669"/>
    <property type="project" value="UniProtKB-UniRule"/>
</dbReference>
<feature type="binding site" evidence="9">
    <location>
        <position position="205"/>
    </location>
    <ligand>
        <name>[4Fe-4S] cluster</name>
        <dbReference type="ChEBI" id="CHEBI:49883"/>
        <label>1</label>
    </ligand>
</feature>
<dbReference type="InterPro" id="IPR017900">
    <property type="entry name" value="4Fe4S_Fe_S_CS"/>
</dbReference>
<protein>
    <recommendedName>
        <fullName evidence="9">Epoxyqueuosine reductase</fullName>
        <ecNumber evidence="9">1.17.99.6</ecNumber>
    </recommendedName>
    <alternativeName>
        <fullName evidence="9">Queuosine biosynthesis protein QueG</fullName>
    </alternativeName>
</protein>
<dbReference type="InterPro" id="IPR011989">
    <property type="entry name" value="ARM-like"/>
</dbReference>
<keyword evidence="2 9" id="KW-0963">Cytoplasm</keyword>
<dbReference type="Pfam" id="PF08331">
    <property type="entry name" value="QueG_DUF1730"/>
    <property type="match status" value="1"/>
</dbReference>
<evidence type="ECO:0000256" key="6">
    <source>
        <dbReference type="ARBA" id="ARBA00023002"/>
    </source>
</evidence>
<evidence type="ECO:0000313" key="11">
    <source>
        <dbReference type="EMBL" id="MTW19018.1"/>
    </source>
</evidence>
<evidence type="ECO:0000256" key="7">
    <source>
        <dbReference type="ARBA" id="ARBA00023004"/>
    </source>
</evidence>
<dbReference type="PANTHER" id="PTHR30002">
    <property type="entry name" value="EPOXYQUEUOSINE REDUCTASE"/>
    <property type="match status" value="1"/>
</dbReference>
<dbReference type="EC" id="1.17.99.6" evidence="9"/>
<comment type="subunit">
    <text evidence="9">Monomer.</text>
</comment>
<feature type="binding site" evidence="9">
    <location>
        <position position="199"/>
    </location>
    <ligand>
        <name>[4Fe-4S] cluster</name>
        <dbReference type="ChEBI" id="CHEBI:49883"/>
        <label>1</label>
    </ligand>
</feature>
<evidence type="ECO:0000313" key="12">
    <source>
        <dbReference type="Proteomes" id="UP000438991"/>
    </source>
</evidence>
<feature type="binding site" evidence="9">
    <location>
        <position position="259"/>
    </location>
    <ligand>
        <name>[4Fe-4S] cluster</name>
        <dbReference type="ChEBI" id="CHEBI:49883"/>
        <label>1</label>
    </ligand>
</feature>
<dbReference type="InterPro" id="IPR016024">
    <property type="entry name" value="ARM-type_fold"/>
</dbReference>